<dbReference type="InterPro" id="IPR011009">
    <property type="entry name" value="Kinase-like_dom_sf"/>
</dbReference>
<reference evidence="1 2" key="1">
    <citation type="submission" date="2016-11" db="EMBL/GenBank/DDBJ databases">
        <authorList>
            <person name="Jaros S."/>
            <person name="Januszkiewicz K."/>
            <person name="Wedrychowicz H."/>
        </authorList>
    </citation>
    <scope>NUCLEOTIDE SEQUENCE [LARGE SCALE GENOMIC DNA]</scope>
    <source>
        <strain evidence="1 2">DSM 15480</strain>
    </source>
</reference>
<gene>
    <name evidence="1" type="ORF">SAMN02745243_02427</name>
</gene>
<dbReference type="Proteomes" id="UP000184301">
    <property type="component" value="Unassembled WGS sequence"/>
</dbReference>
<dbReference type="PANTHER" id="PTHR39179:SF1">
    <property type="entry name" value="SPORE COAT PROTEIN I"/>
    <property type="match status" value="1"/>
</dbReference>
<dbReference type="PANTHER" id="PTHR39179">
    <property type="entry name" value="SPORE COAT PROTEIN I"/>
    <property type="match status" value="1"/>
</dbReference>
<accession>A0A1M6QHE9</accession>
<proteinExistence type="predicted"/>
<keyword evidence="1" id="KW-0946">Virion</keyword>
<name>A0A1M6QHE9_9FIRM</name>
<dbReference type="SUPFAM" id="SSF56112">
    <property type="entry name" value="Protein kinase-like (PK-like)"/>
    <property type="match status" value="2"/>
</dbReference>
<dbReference type="Gene3D" id="3.30.200.20">
    <property type="entry name" value="Phosphorylase Kinase, domain 1"/>
    <property type="match status" value="1"/>
</dbReference>
<dbReference type="STRING" id="1121950.SAMN02745243_02427"/>
<keyword evidence="2" id="KW-1185">Reference proteome</keyword>
<dbReference type="EMBL" id="FQZY01000034">
    <property type="protein sequence ID" value="SHK19608.1"/>
    <property type="molecule type" value="Genomic_DNA"/>
</dbReference>
<organism evidence="1 2">
    <name type="scientific">Hespellia stercorisuis DSM 15480</name>
    <dbReference type="NCBI Taxonomy" id="1121950"/>
    <lineage>
        <taxon>Bacteria</taxon>
        <taxon>Bacillati</taxon>
        <taxon>Bacillota</taxon>
        <taxon>Clostridia</taxon>
        <taxon>Lachnospirales</taxon>
        <taxon>Lachnospiraceae</taxon>
        <taxon>Hespellia</taxon>
    </lineage>
</organism>
<dbReference type="GO" id="GO:0042601">
    <property type="term" value="C:endospore-forming forespore"/>
    <property type="evidence" value="ECO:0007669"/>
    <property type="project" value="TreeGrafter"/>
</dbReference>
<dbReference type="Gene3D" id="3.90.1200.10">
    <property type="match status" value="1"/>
</dbReference>
<evidence type="ECO:0000313" key="1">
    <source>
        <dbReference type="EMBL" id="SHK19608.1"/>
    </source>
</evidence>
<dbReference type="RefSeq" id="WP_143160710.1">
    <property type="nucleotide sequence ID" value="NZ_FQZY01000034.1"/>
</dbReference>
<dbReference type="InterPro" id="IPR047175">
    <property type="entry name" value="CotS-like"/>
</dbReference>
<protein>
    <submittedName>
        <fullName evidence="1">Spore coat protein, CotS family</fullName>
    </submittedName>
</protein>
<evidence type="ECO:0000313" key="2">
    <source>
        <dbReference type="Proteomes" id="UP000184301"/>
    </source>
</evidence>
<keyword evidence="1" id="KW-0167">Capsid protein</keyword>
<dbReference type="AlphaFoldDB" id="A0A1M6QHE9"/>
<dbReference type="OrthoDB" id="9771902at2"/>
<sequence>MRDYELDVLEQYPIEIMSTRKIRGAYFCETNEGIMALSAAPFAEKRAALVHTLCSGLEERGYERVDTLLANKEGKFVSERRDGSRYILKKWYQGAECDVKNERDVLGAAKNLARLHLLMTGDIMRREPVVCAGKSAETGGENCAERCTENGTGNGGGKSAGMCGENCAERCTGTGAGCGSAGMESARTGETAMEMVSECREQPEDAVQEEESLSGLLGNARNLTEEYRRHNMELKKVRRFVRNRSTKSAFETEFLACFDEMFEVAQNTQDRLAISDFEHLYEMSMQEQTLIHGDYNYHNVLMAPGGIATTNFHHFRMDVQVADLYYFLRKVMEKYRWRSGLGSRILDMYAGICPLTEEELEYIAIRLTYPEKFWKIVNAYYLSNKAMVSVKNREKLRAATAETTERLRFVKTVFLG</sequence>